<protein>
    <submittedName>
        <fullName evidence="2">Uncharacterized protein</fullName>
    </submittedName>
</protein>
<dbReference type="EMBL" id="BJYL01000011">
    <property type="protein sequence ID" value="GEN82562.1"/>
    <property type="molecule type" value="Genomic_DNA"/>
</dbReference>
<dbReference type="RefSeq" id="WP_147055724.1">
    <property type="nucleotide sequence ID" value="NZ_BJYL01000011.1"/>
</dbReference>
<evidence type="ECO:0000313" key="2">
    <source>
        <dbReference type="EMBL" id="GEN82562.1"/>
    </source>
</evidence>
<gene>
    <name evidence="2" type="ORF">SLU01_08740</name>
</gene>
<keyword evidence="3" id="KW-1185">Reference proteome</keyword>
<feature type="transmembrane region" description="Helical" evidence="1">
    <location>
        <begin position="55"/>
        <end position="75"/>
    </location>
</feature>
<proteinExistence type="predicted"/>
<dbReference type="OrthoDB" id="2964082at2"/>
<name>A0A511Z593_9BACL</name>
<evidence type="ECO:0000256" key="1">
    <source>
        <dbReference type="SAM" id="Phobius"/>
    </source>
</evidence>
<evidence type="ECO:0000313" key="3">
    <source>
        <dbReference type="Proteomes" id="UP000321901"/>
    </source>
</evidence>
<keyword evidence="1" id="KW-1133">Transmembrane helix</keyword>
<accession>A0A511Z593</accession>
<organism evidence="2 3">
    <name type="scientific">Sporosarcina luteola</name>
    <dbReference type="NCBI Taxonomy" id="582850"/>
    <lineage>
        <taxon>Bacteria</taxon>
        <taxon>Bacillati</taxon>
        <taxon>Bacillota</taxon>
        <taxon>Bacilli</taxon>
        <taxon>Bacillales</taxon>
        <taxon>Caryophanaceae</taxon>
        <taxon>Sporosarcina</taxon>
    </lineage>
</organism>
<dbReference type="Proteomes" id="UP000321901">
    <property type="component" value="Unassembled WGS sequence"/>
</dbReference>
<sequence length="178" mass="19957">MLQPTAFFRAGLKIIGLLTIIWSLTHVISVVYMFYSIYNLSDMMTNSDLTNYRLSLVFQAVYPVLLLALGIYLLKSGEAIIQFAFRGSVEKGDDKAGELFMLFMKLAGLILIIYSIPKAFQLVSNIMFVSSAKLIDTSVQTEFIVQNLVITVIQLLLGVYLLKSGKLFYNLGFNNVSK</sequence>
<feature type="transmembrane region" description="Helical" evidence="1">
    <location>
        <begin position="12"/>
        <end position="35"/>
    </location>
</feature>
<feature type="transmembrane region" description="Helical" evidence="1">
    <location>
        <begin position="143"/>
        <end position="162"/>
    </location>
</feature>
<dbReference type="AlphaFoldDB" id="A0A511Z593"/>
<comment type="caution">
    <text evidence="2">The sequence shown here is derived from an EMBL/GenBank/DDBJ whole genome shotgun (WGS) entry which is preliminary data.</text>
</comment>
<keyword evidence="1" id="KW-0472">Membrane</keyword>
<keyword evidence="1" id="KW-0812">Transmembrane</keyword>
<reference evidence="2 3" key="1">
    <citation type="submission" date="2019-07" db="EMBL/GenBank/DDBJ databases">
        <title>Whole genome shotgun sequence of Sporosarcina luteola NBRC 105378.</title>
        <authorList>
            <person name="Hosoyama A."/>
            <person name="Uohara A."/>
            <person name="Ohji S."/>
            <person name="Ichikawa N."/>
        </authorList>
    </citation>
    <scope>NUCLEOTIDE SEQUENCE [LARGE SCALE GENOMIC DNA]</scope>
    <source>
        <strain evidence="2 3">NBRC 105378</strain>
    </source>
</reference>